<organism evidence="2 3">
    <name type="scientific">Saccharopolyspora dendranthemae</name>
    <dbReference type="NCBI Taxonomy" id="1181886"/>
    <lineage>
        <taxon>Bacteria</taxon>
        <taxon>Bacillati</taxon>
        <taxon>Actinomycetota</taxon>
        <taxon>Actinomycetes</taxon>
        <taxon>Pseudonocardiales</taxon>
        <taxon>Pseudonocardiaceae</taxon>
        <taxon>Saccharopolyspora</taxon>
    </lineage>
</organism>
<gene>
    <name evidence="2" type="ORF">FHU35_11347</name>
</gene>
<evidence type="ECO:0000259" key="1">
    <source>
        <dbReference type="Pfam" id="PF10615"/>
    </source>
</evidence>
<dbReference type="RefSeq" id="WP_145736004.1">
    <property type="nucleotide sequence ID" value="NZ_VIWX01000001.1"/>
</dbReference>
<comment type="caution">
    <text evidence="2">The sequence shown here is derived from an EMBL/GenBank/DDBJ whole genome shotgun (WGS) entry which is preliminary data.</text>
</comment>
<reference evidence="2 3" key="1">
    <citation type="submission" date="2019-06" db="EMBL/GenBank/DDBJ databases">
        <title>Sequencing the genomes of 1000 actinobacteria strains.</title>
        <authorList>
            <person name="Klenk H.-P."/>
        </authorList>
    </citation>
    <scope>NUCLEOTIDE SEQUENCE [LARGE SCALE GENOMIC DNA]</scope>
    <source>
        <strain evidence="2 3">DSM 46699</strain>
    </source>
</reference>
<dbReference type="Proteomes" id="UP000316184">
    <property type="component" value="Unassembled WGS sequence"/>
</dbReference>
<accession>A0A561V7Y3</accession>
<sequence>MDCPPIPASAERAKTVAARPAAANLTCGDIAGRVAPILVHAHASGEVMMVLPSDGPVVDSVMKARQGRAGALVELADHAPLPLRGPVRGLLWITGWLTLLTGERARERAVEVSHELADERLLDIGHTASVLLLEPVSLTLADGEGAAQIDPADYAAAEPDSFWACESPWLQHLQRQHSDVVGMLARHLPSPLLRSGPVVPLGIDRLGIRLRVEAIEGDRDVRLGFSRSVTTEEELSAEVRRLAGFGSTSALGGGAQSPGFD</sequence>
<dbReference type="InterPro" id="IPR037119">
    <property type="entry name" value="Haem_oxidase_HugZ-like_sf"/>
</dbReference>
<dbReference type="Pfam" id="PF10615">
    <property type="entry name" value="DUF2470"/>
    <property type="match status" value="1"/>
</dbReference>
<dbReference type="Gene3D" id="3.20.180.10">
    <property type="entry name" value="PNP-oxidase-like"/>
    <property type="match status" value="1"/>
</dbReference>
<dbReference type="EMBL" id="VIWX01000001">
    <property type="protein sequence ID" value="TWG07729.1"/>
    <property type="molecule type" value="Genomic_DNA"/>
</dbReference>
<name>A0A561V7Y3_9PSEU</name>
<keyword evidence="3" id="KW-1185">Reference proteome</keyword>
<dbReference type="SUPFAM" id="SSF50475">
    <property type="entry name" value="FMN-binding split barrel"/>
    <property type="match status" value="1"/>
</dbReference>
<dbReference type="InterPro" id="IPR019595">
    <property type="entry name" value="DUF2470"/>
</dbReference>
<protein>
    <submittedName>
        <fullName evidence="2">Uncharacterized protein DUF2470</fullName>
    </submittedName>
</protein>
<evidence type="ECO:0000313" key="3">
    <source>
        <dbReference type="Proteomes" id="UP000316184"/>
    </source>
</evidence>
<feature type="domain" description="DUF2470" evidence="1">
    <location>
        <begin position="167"/>
        <end position="239"/>
    </location>
</feature>
<proteinExistence type="predicted"/>
<dbReference type="AlphaFoldDB" id="A0A561V7Y3"/>
<dbReference type="OrthoDB" id="3381348at2"/>
<evidence type="ECO:0000313" key="2">
    <source>
        <dbReference type="EMBL" id="TWG07729.1"/>
    </source>
</evidence>